<dbReference type="AlphaFoldDB" id="A0A0G2F2Q7"/>
<evidence type="ECO:0000256" key="4">
    <source>
        <dbReference type="ARBA" id="ARBA00022801"/>
    </source>
</evidence>
<dbReference type="OrthoDB" id="29661at2759"/>
<organism evidence="10 11">
    <name type="scientific">Phaeomoniella chlamydospora</name>
    <name type="common">Phaeoacremonium chlamydosporum</name>
    <dbReference type="NCBI Taxonomy" id="158046"/>
    <lineage>
        <taxon>Eukaryota</taxon>
        <taxon>Fungi</taxon>
        <taxon>Dikarya</taxon>
        <taxon>Ascomycota</taxon>
        <taxon>Pezizomycotina</taxon>
        <taxon>Eurotiomycetes</taxon>
        <taxon>Chaetothyriomycetidae</taxon>
        <taxon>Phaeomoniellales</taxon>
        <taxon>Phaeomoniellaceae</taxon>
        <taxon>Phaeomoniella</taxon>
    </lineage>
</organism>
<feature type="region of interest" description="Disordered" evidence="8">
    <location>
        <begin position="49"/>
        <end position="69"/>
    </location>
</feature>
<proteinExistence type="inferred from homology"/>
<dbReference type="PANTHER" id="PTHR12174">
    <property type="entry name" value="SIGNAL PEPTIDE PEPTIDASE"/>
    <property type="match status" value="1"/>
</dbReference>
<evidence type="ECO:0000256" key="3">
    <source>
        <dbReference type="ARBA" id="ARBA00022692"/>
    </source>
</evidence>
<dbReference type="GO" id="GO:0006465">
    <property type="term" value="P:signal peptide processing"/>
    <property type="evidence" value="ECO:0007669"/>
    <property type="project" value="TreeGrafter"/>
</dbReference>
<evidence type="ECO:0000256" key="7">
    <source>
        <dbReference type="ARBA" id="ARBA00023136"/>
    </source>
</evidence>
<keyword evidence="4" id="KW-0378">Hydrolase</keyword>
<feature type="compositionally biased region" description="Basic and acidic residues" evidence="8">
    <location>
        <begin position="478"/>
        <end position="492"/>
    </location>
</feature>
<reference evidence="10 11" key="1">
    <citation type="submission" date="2015-05" db="EMBL/GenBank/DDBJ databases">
        <title>Distinctive expansion of gene families associated with plant cell wall degradation and secondary metabolism in the genomes of grapevine trunk pathogens.</title>
        <authorList>
            <person name="Lawrence D.P."/>
            <person name="Travadon R."/>
            <person name="Rolshausen P.E."/>
            <person name="Baumgartner K."/>
        </authorList>
    </citation>
    <scope>NUCLEOTIDE SEQUENCE [LARGE SCALE GENOMIC DNA]</scope>
    <source>
        <strain evidence="10">UCRPC4</strain>
    </source>
</reference>
<keyword evidence="5" id="KW-0256">Endoplasmic reticulum</keyword>
<comment type="caution">
    <text evidence="10">The sequence shown here is derived from an EMBL/GenBank/DDBJ whole genome shotgun (WGS) entry which is preliminary data.</text>
</comment>
<dbReference type="InterPro" id="IPR006639">
    <property type="entry name" value="Preselin/SPP"/>
</dbReference>
<evidence type="ECO:0000313" key="11">
    <source>
        <dbReference type="Proteomes" id="UP000053317"/>
    </source>
</evidence>
<dbReference type="PANTHER" id="PTHR12174:SF23">
    <property type="entry name" value="MINOR HISTOCOMPATIBILITY ANTIGEN H13"/>
    <property type="match status" value="1"/>
</dbReference>
<feature type="compositionally biased region" description="Polar residues" evidence="8">
    <location>
        <begin position="527"/>
        <end position="554"/>
    </location>
</feature>
<gene>
    <name evidence="10" type="ORF">UCRPC4_g00550</name>
</gene>
<feature type="transmembrane region" description="Helical" evidence="9">
    <location>
        <begin position="280"/>
        <end position="307"/>
    </location>
</feature>
<feature type="transmembrane region" description="Helical" evidence="9">
    <location>
        <begin position="116"/>
        <end position="133"/>
    </location>
</feature>
<dbReference type="GO" id="GO:0098553">
    <property type="term" value="C:lumenal side of endoplasmic reticulum membrane"/>
    <property type="evidence" value="ECO:0007669"/>
    <property type="project" value="TreeGrafter"/>
</dbReference>
<dbReference type="Proteomes" id="UP000053317">
    <property type="component" value="Unassembled WGS sequence"/>
</dbReference>
<evidence type="ECO:0000256" key="2">
    <source>
        <dbReference type="ARBA" id="ARBA00006859"/>
    </source>
</evidence>
<feature type="transmembrane region" description="Helical" evidence="9">
    <location>
        <begin position="228"/>
        <end position="245"/>
    </location>
</feature>
<evidence type="ECO:0000256" key="1">
    <source>
        <dbReference type="ARBA" id="ARBA00004477"/>
    </source>
</evidence>
<keyword evidence="7 9" id="KW-0472">Membrane</keyword>
<dbReference type="InterPro" id="IPR007369">
    <property type="entry name" value="Peptidase_A22B_SPP"/>
</dbReference>
<accession>A0A0G2F2Q7</accession>
<name>A0A0G2F2Q7_PHACM</name>
<sequence>MSSTPGPVIRFLGRVAFELYRLKPMLLTEIHLLASAIFPIYIGAHASLSRPPSAAKPEKKKREACDDDDEDDEVITKMENLSASDAILLPVLAGVTLTSLYFVIKWLKDPALLNKILRYHFATTGLVFSTWFLKDVFSMGRSLLFPSYYVYRGVIWKLNKQNRQFEVSRSGSISASSRIRCSPLPGFLSRLHLPKSIFSRLWAFREFLYQKATLKFHYKSLLTIKKRVDILDIVAAIIASSLTLYSLLYSLPWYLTNFFGFTASYGTLQLMSPTTISTGTLILSTLFFYDIYMVFFTPMMITVATKIDIPVKLLFPRPPPEDSPPDTPSMALLGLGDIVIPGMMIGLALRFDLYMHYLRQQKPSAQADAEKPTVEKAKYEPATGQWGERYWSGATSIGFPSQLTATRFSKTYFKASVFGYIVGMIATLAAMQIFKHGQPALLYLVPGVVISLWGTAFVRGELKEMWEFTELEEDDDSRDNGDEKEKGKEEKTIENLTRETGIFTSLLSFFGLASKRHTDSHSKAEENASSTAIEDQADNETSITDQQTRNQAPTKSKKRNETSNPTSKKPSLEFSISLPKTPYQFSWPPSSSSSTNPPKEDNNFSATKPDPNPSNPSPTIANTTSASLTDEATPQDGERNLKRRKF</sequence>
<feature type="transmembrane region" description="Helical" evidence="9">
    <location>
        <begin position="417"/>
        <end position="434"/>
    </location>
</feature>
<keyword evidence="6 9" id="KW-1133">Transmembrane helix</keyword>
<keyword evidence="3 9" id="KW-0812">Transmembrane</keyword>
<feature type="compositionally biased region" description="Polar residues" evidence="8">
    <location>
        <begin position="617"/>
        <end position="632"/>
    </location>
</feature>
<feature type="compositionally biased region" description="Low complexity" evidence="8">
    <location>
        <begin position="586"/>
        <end position="597"/>
    </location>
</feature>
<dbReference type="GO" id="GO:0042500">
    <property type="term" value="F:aspartic endopeptidase activity, intramembrane cleaving"/>
    <property type="evidence" value="ECO:0007669"/>
    <property type="project" value="InterPro"/>
</dbReference>
<evidence type="ECO:0000256" key="9">
    <source>
        <dbReference type="SAM" id="Phobius"/>
    </source>
</evidence>
<comment type="subcellular location">
    <subcellularLocation>
        <location evidence="1">Endoplasmic reticulum membrane</location>
        <topology evidence="1">Multi-pass membrane protein</topology>
    </subcellularLocation>
</comment>
<keyword evidence="11" id="KW-1185">Reference proteome</keyword>
<feature type="transmembrane region" description="Helical" evidence="9">
    <location>
        <begin position="30"/>
        <end position="48"/>
    </location>
</feature>
<dbReference type="GO" id="GO:0098554">
    <property type="term" value="C:cytoplasmic side of endoplasmic reticulum membrane"/>
    <property type="evidence" value="ECO:0007669"/>
    <property type="project" value="TreeGrafter"/>
</dbReference>
<feature type="region of interest" description="Disordered" evidence="8">
    <location>
        <begin position="472"/>
        <end position="492"/>
    </location>
</feature>
<dbReference type="SMART" id="SM00730">
    <property type="entry name" value="PSN"/>
    <property type="match status" value="1"/>
</dbReference>
<evidence type="ECO:0000256" key="6">
    <source>
        <dbReference type="ARBA" id="ARBA00022989"/>
    </source>
</evidence>
<dbReference type="Pfam" id="PF04258">
    <property type="entry name" value="Peptidase_A22B"/>
    <property type="match status" value="1"/>
</dbReference>
<feature type="transmembrane region" description="Helical" evidence="9">
    <location>
        <begin position="440"/>
        <end position="458"/>
    </location>
</feature>
<evidence type="ECO:0000313" key="10">
    <source>
        <dbReference type="EMBL" id="KKY28561.1"/>
    </source>
</evidence>
<feature type="region of interest" description="Disordered" evidence="8">
    <location>
        <begin position="520"/>
        <end position="646"/>
    </location>
</feature>
<dbReference type="GO" id="GO:0033619">
    <property type="term" value="P:membrane protein proteolysis"/>
    <property type="evidence" value="ECO:0007669"/>
    <property type="project" value="TreeGrafter"/>
</dbReference>
<feature type="transmembrane region" description="Helical" evidence="9">
    <location>
        <begin position="327"/>
        <end position="349"/>
    </location>
</feature>
<evidence type="ECO:0000256" key="8">
    <source>
        <dbReference type="SAM" id="MobiDB-lite"/>
    </source>
</evidence>
<protein>
    <submittedName>
        <fullName evidence="10">Putative signal peptide peptidase</fullName>
    </submittedName>
</protein>
<dbReference type="EMBL" id="LCWF01000012">
    <property type="protein sequence ID" value="KKY28561.1"/>
    <property type="molecule type" value="Genomic_DNA"/>
</dbReference>
<feature type="transmembrane region" description="Helical" evidence="9">
    <location>
        <begin position="86"/>
        <end position="104"/>
    </location>
</feature>
<evidence type="ECO:0000256" key="5">
    <source>
        <dbReference type="ARBA" id="ARBA00022824"/>
    </source>
</evidence>
<comment type="similarity">
    <text evidence="2">Belongs to the peptidase A22B family.</text>
</comment>
<reference evidence="10 11" key="2">
    <citation type="submission" date="2015-05" db="EMBL/GenBank/DDBJ databases">
        <authorList>
            <person name="Morales-Cruz A."/>
            <person name="Amrine K.C."/>
            <person name="Cantu D."/>
        </authorList>
    </citation>
    <scope>NUCLEOTIDE SEQUENCE [LARGE SCALE GENOMIC DNA]</scope>
    <source>
        <strain evidence="10">UCRPC4</strain>
    </source>
</reference>